<keyword evidence="2" id="KW-0472">Membrane</keyword>
<gene>
    <name evidence="3" type="ORF">GCM10009759_70060</name>
</gene>
<feature type="region of interest" description="Disordered" evidence="1">
    <location>
        <begin position="1"/>
        <end position="28"/>
    </location>
</feature>
<evidence type="ECO:0000256" key="1">
    <source>
        <dbReference type="SAM" id="MobiDB-lite"/>
    </source>
</evidence>
<evidence type="ECO:0008006" key="5">
    <source>
        <dbReference type="Google" id="ProtNLM"/>
    </source>
</evidence>
<evidence type="ECO:0000256" key="2">
    <source>
        <dbReference type="SAM" id="Phobius"/>
    </source>
</evidence>
<keyword evidence="2" id="KW-1133">Transmembrane helix</keyword>
<dbReference type="RefSeq" id="WP_344558181.1">
    <property type="nucleotide sequence ID" value="NZ_BAAANS010000075.1"/>
</dbReference>
<evidence type="ECO:0000313" key="3">
    <source>
        <dbReference type="EMBL" id="GAA2120845.1"/>
    </source>
</evidence>
<dbReference type="Proteomes" id="UP001500897">
    <property type="component" value="Unassembled WGS sequence"/>
</dbReference>
<sequence length="118" mass="12515">MTAPHQGPAGEFFRRPPTSYTAPAAPPDPTHLLAAANGLSRRHGGRLLTGYLLFAATVSAAPSALHHRITGHVSPALVLLLLQLALVVWTLVGHHRGAARLESDIENHRTADGPWSVS</sequence>
<dbReference type="EMBL" id="BAAANS010000075">
    <property type="protein sequence ID" value="GAA2120845.1"/>
    <property type="molecule type" value="Genomic_DNA"/>
</dbReference>
<feature type="transmembrane region" description="Helical" evidence="2">
    <location>
        <begin position="47"/>
        <end position="66"/>
    </location>
</feature>
<comment type="caution">
    <text evidence="3">The sequence shown here is derived from an EMBL/GenBank/DDBJ whole genome shotgun (WGS) entry which is preliminary data.</text>
</comment>
<organism evidence="3 4">
    <name type="scientific">Kitasatospora saccharophila</name>
    <dbReference type="NCBI Taxonomy" id="407973"/>
    <lineage>
        <taxon>Bacteria</taxon>
        <taxon>Bacillati</taxon>
        <taxon>Actinomycetota</taxon>
        <taxon>Actinomycetes</taxon>
        <taxon>Kitasatosporales</taxon>
        <taxon>Streptomycetaceae</taxon>
        <taxon>Kitasatospora</taxon>
    </lineage>
</organism>
<evidence type="ECO:0000313" key="4">
    <source>
        <dbReference type="Proteomes" id="UP001500897"/>
    </source>
</evidence>
<accession>A0ABN2Y2K8</accession>
<feature type="transmembrane region" description="Helical" evidence="2">
    <location>
        <begin position="72"/>
        <end position="92"/>
    </location>
</feature>
<protein>
    <recommendedName>
        <fullName evidence="5">DUF485 domain-containing protein</fullName>
    </recommendedName>
</protein>
<keyword evidence="4" id="KW-1185">Reference proteome</keyword>
<name>A0ABN2Y2K8_9ACTN</name>
<reference evidence="3 4" key="1">
    <citation type="journal article" date="2019" name="Int. J. Syst. Evol. Microbiol.">
        <title>The Global Catalogue of Microorganisms (GCM) 10K type strain sequencing project: providing services to taxonomists for standard genome sequencing and annotation.</title>
        <authorList>
            <consortium name="The Broad Institute Genomics Platform"/>
            <consortium name="The Broad Institute Genome Sequencing Center for Infectious Disease"/>
            <person name="Wu L."/>
            <person name="Ma J."/>
        </authorList>
    </citation>
    <scope>NUCLEOTIDE SEQUENCE [LARGE SCALE GENOMIC DNA]</scope>
    <source>
        <strain evidence="3 4">JCM 14559</strain>
    </source>
</reference>
<keyword evidence="2" id="KW-0812">Transmembrane</keyword>
<proteinExistence type="predicted"/>